<dbReference type="RefSeq" id="WP_249736035.1">
    <property type="nucleotide sequence ID" value="NZ_JAKNCJ010000001.1"/>
</dbReference>
<keyword evidence="3" id="KW-1185">Reference proteome</keyword>
<evidence type="ECO:0000259" key="1">
    <source>
        <dbReference type="Pfam" id="PF01717"/>
    </source>
</evidence>
<proteinExistence type="predicted"/>
<dbReference type="PANTHER" id="PTHR43844">
    <property type="entry name" value="METHIONINE SYNTHASE"/>
    <property type="match status" value="1"/>
</dbReference>
<organism evidence="2 3">
    <name type="scientific">Brachybacterium equifaecis</name>
    <dbReference type="NCBI Taxonomy" id="2910770"/>
    <lineage>
        <taxon>Bacteria</taxon>
        <taxon>Bacillati</taxon>
        <taxon>Actinomycetota</taxon>
        <taxon>Actinomycetes</taxon>
        <taxon>Micrococcales</taxon>
        <taxon>Dermabacteraceae</taxon>
        <taxon>Brachybacterium</taxon>
    </lineage>
</organism>
<dbReference type="EMBL" id="JAKNCJ010000001">
    <property type="protein sequence ID" value="MCL6421875.1"/>
    <property type="molecule type" value="Genomic_DNA"/>
</dbReference>
<dbReference type="InterPro" id="IPR002629">
    <property type="entry name" value="Met_Synth_C/arc"/>
</dbReference>
<reference evidence="2" key="1">
    <citation type="submission" date="2022-02" db="EMBL/GenBank/DDBJ databases">
        <authorList>
            <person name="Lee M."/>
            <person name="Kim S.-J."/>
            <person name="Jung M.-Y."/>
        </authorList>
    </citation>
    <scope>NUCLEOTIDE SEQUENCE</scope>
    <source>
        <strain evidence="2">JHP9</strain>
    </source>
</reference>
<name>A0ABT0QW35_9MICO</name>
<accession>A0ABT0QW35</accession>
<feature type="domain" description="Cobalamin-independent methionine synthase MetE C-terminal/archaeal" evidence="1">
    <location>
        <begin position="203"/>
        <end position="396"/>
    </location>
</feature>
<evidence type="ECO:0000313" key="3">
    <source>
        <dbReference type="Proteomes" id="UP001203761"/>
    </source>
</evidence>
<dbReference type="InterPro" id="IPR038071">
    <property type="entry name" value="UROD/MetE-like_sf"/>
</dbReference>
<comment type="caution">
    <text evidence="2">The sequence shown here is derived from an EMBL/GenBank/DDBJ whole genome shotgun (WGS) entry which is preliminary data.</text>
</comment>
<dbReference type="Proteomes" id="UP001203761">
    <property type="component" value="Unassembled WGS sequence"/>
</dbReference>
<dbReference type="CDD" id="cd03311">
    <property type="entry name" value="CIMS_C_terminal_like"/>
    <property type="match status" value="1"/>
</dbReference>
<dbReference type="Gene3D" id="3.20.20.210">
    <property type="match status" value="1"/>
</dbReference>
<gene>
    <name evidence="2" type="ORF">Bequi_00495</name>
</gene>
<sequence length="403" mass="43750">MTEILTSHAGSLPRTPELIAANAARPVGPDGLAPVITDEFRDVLAQSVQDVVARQKQIGISIPNDGEYGHAMSSAYNYGTWWSYIFDRVSGLEVTGVDHRTQESACSAPGDVRLTSFADRRDWVRFADAYGDPESGVSLGKQNVFPAATGPIGFSDLGHALIEQDIDNLRAALSASGYEQGFLNSLSPGSASRIQDDHYGDVDAFLDAWVDVMRPEYQAIADAGLVIQVDDPSLAENFDQITPEPSVEDYLAFTAKRVDALNRALAGIPEEQVRLHLCWGSWHGPHTTDFAFRDLAATVLEVNAKYLSFEAANARHEHEWTIWKDIALPEGRVLVPGIVSHSTNVVEHPELVAQRIERFASIVGPENVIAATDCGLGGRIHPDIAWAKLETLVEGAALASSRL</sequence>
<evidence type="ECO:0000313" key="2">
    <source>
        <dbReference type="EMBL" id="MCL6421875.1"/>
    </source>
</evidence>
<dbReference type="PANTHER" id="PTHR43844:SF1">
    <property type="entry name" value="METHIONINE SYNTHASE"/>
    <property type="match status" value="1"/>
</dbReference>
<protein>
    <submittedName>
        <fullName evidence="2">Cobalamin-independent methionine synthase II family protein</fullName>
    </submittedName>
</protein>
<dbReference type="SUPFAM" id="SSF51726">
    <property type="entry name" value="UROD/MetE-like"/>
    <property type="match status" value="1"/>
</dbReference>
<dbReference type="Pfam" id="PF01717">
    <property type="entry name" value="Meth_synt_2"/>
    <property type="match status" value="1"/>
</dbReference>